<dbReference type="GO" id="GO:0016020">
    <property type="term" value="C:membrane"/>
    <property type="evidence" value="ECO:0007669"/>
    <property type="project" value="InterPro"/>
</dbReference>
<evidence type="ECO:0000256" key="2">
    <source>
        <dbReference type="ARBA" id="ARBA00022654"/>
    </source>
</evidence>
<keyword evidence="2" id="KW-0673">Quorum sensing</keyword>
<dbReference type="GO" id="GO:0009372">
    <property type="term" value="P:quorum sensing"/>
    <property type="evidence" value="ECO:0007669"/>
    <property type="project" value="UniProtKB-KW"/>
</dbReference>
<reference evidence="10" key="1">
    <citation type="submission" date="2015-05" db="EMBL/GenBank/DDBJ databases">
        <authorList>
            <consortium name="Pathogen Informatics"/>
        </authorList>
    </citation>
    <scope>NUCLEOTIDE SEQUENCE [LARGE SCALE GENOMIC DNA]</scope>
    <source>
        <strain evidence="10">M72</strain>
    </source>
</reference>
<evidence type="ECO:0000256" key="3">
    <source>
        <dbReference type="ARBA" id="ARBA00022670"/>
    </source>
</evidence>
<feature type="transmembrane region" description="Helical" evidence="8">
    <location>
        <begin position="101"/>
        <end position="121"/>
    </location>
</feature>
<gene>
    <name evidence="9" type="ORF">M72_08071</name>
</gene>
<feature type="transmembrane region" description="Helical" evidence="8">
    <location>
        <begin position="77"/>
        <end position="95"/>
    </location>
</feature>
<keyword evidence="4 8" id="KW-0812">Transmembrane</keyword>
<keyword evidence="10" id="KW-1185">Reference proteome</keyword>
<evidence type="ECO:0000256" key="4">
    <source>
        <dbReference type="ARBA" id="ARBA00022692"/>
    </source>
</evidence>
<dbReference type="SMART" id="SM00793">
    <property type="entry name" value="AgrB"/>
    <property type="match status" value="1"/>
</dbReference>
<evidence type="ECO:0008006" key="11">
    <source>
        <dbReference type="Google" id="ProtNLM"/>
    </source>
</evidence>
<feature type="transmembrane region" description="Helical" evidence="8">
    <location>
        <begin position="165"/>
        <end position="186"/>
    </location>
</feature>
<evidence type="ECO:0000256" key="1">
    <source>
        <dbReference type="ARBA" id="ARBA00022475"/>
    </source>
</evidence>
<feature type="transmembrane region" description="Helical" evidence="8">
    <location>
        <begin position="38"/>
        <end position="65"/>
    </location>
</feature>
<evidence type="ECO:0000256" key="5">
    <source>
        <dbReference type="ARBA" id="ARBA00022801"/>
    </source>
</evidence>
<keyword evidence="3" id="KW-0645">Protease</keyword>
<evidence type="ECO:0000256" key="7">
    <source>
        <dbReference type="ARBA" id="ARBA00023136"/>
    </source>
</evidence>
<organism evidence="9 10">
    <name type="scientific">Roseburia faecis</name>
    <dbReference type="NCBI Taxonomy" id="301302"/>
    <lineage>
        <taxon>Bacteria</taxon>
        <taxon>Bacillati</taxon>
        <taxon>Bacillota</taxon>
        <taxon>Clostridia</taxon>
        <taxon>Lachnospirales</taxon>
        <taxon>Lachnospiraceae</taxon>
        <taxon>Roseburia</taxon>
    </lineage>
</organism>
<dbReference type="OrthoDB" id="9815055at2"/>
<evidence type="ECO:0000256" key="6">
    <source>
        <dbReference type="ARBA" id="ARBA00022989"/>
    </source>
</evidence>
<keyword evidence="6 8" id="KW-1133">Transmembrane helix</keyword>
<dbReference type="GO" id="GO:0006508">
    <property type="term" value="P:proteolysis"/>
    <property type="evidence" value="ECO:0007669"/>
    <property type="project" value="UniProtKB-KW"/>
</dbReference>
<dbReference type="RefSeq" id="WP_055068147.1">
    <property type="nucleotide sequence ID" value="NZ_CP173697.1"/>
</dbReference>
<evidence type="ECO:0000256" key="8">
    <source>
        <dbReference type="SAM" id="Phobius"/>
    </source>
</evidence>
<dbReference type="GO" id="GO:0008233">
    <property type="term" value="F:peptidase activity"/>
    <property type="evidence" value="ECO:0007669"/>
    <property type="project" value="UniProtKB-KW"/>
</dbReference>
<dbReference type="AlphaFoldDB" id="A0A0M6WQM7"/>
<proteinExistence type="predicted"/>
<keyword evidence="5" id="KW-0378">Hydrolase</keyword>
<feature type="transmembrane region" description="Helical" evidence="8">
    <location>
        <begin position="142"/>
        <end position="159"/>
    </location>
</feature>
<protein>
    <recommendedName>
        <fullName evidence="11">Accessory gene regulator B</fullName>
    </recommendedName>
</protein>
<dbReference type="Proteomes" id="UP000049979">
    <property type="component" value="Unassembled WGS sequence"/>
</dbReference>
<name>A0A0M6WQM7_9FIRM</name>
<dbReference type="Pfam" id="PF04647">
    <property type="entry name" value="AgrB"/>
    <property type="match status" value="1"/>
</dbReference>
<accession>A0A0M6WQM7</accession>
<keyword evidence="7 8" id="KW-0472">Membrane</keyword>
<sequence length="189" mass="21934">MEYLAKKLTNYIYEKKIITEELIEIYQYGFQCFLELSVSTICSIIIALFLGMLPECLFFFLLFIPMRSYGGGLHMKTYFACFIGSCFILTFSLLAVKYLTISIPISFALYLFAAVLILVIGPVDHPNRKVDAQENRTFIKRTYFTMLISFFLALFFIFTQNTRYMFLQAIVFVFISATSLIGRLIYKQA</sequence>
<dbReference type="EMBL" id="CVRR01000033">
    <property type="protein sequence ID" value="CRL40018.1"/>
    <property type="molecule type" value="Genomic_DNA"/>
</dbReference>
<evidence type="ECO:0000313" key="10">
    <source>
        <dbReference type="Proteomes" id="UP000049979"/>
    </source>
</evidence>
<keyword evidence="1" id="KW-1003">Cell membrane</keyword>
<evidence type="ECO:0000313" key="9">
    <source>
        <dbReference type="EMBL" id="CRL40018.1"/>
    </source>
</evidence>
<dbReference type="InterPro" id="IPR006741">
    <property type="entry name" value="AgrB"/>
</dbReference>